<dbReference type="GO" id="GO:0050772">
    <property type="term" value="P:positive regulation of axonogenesis"/>
    <property type="evidence" value="ECO:0007669"/>
    <property type="project" value="TreeGrafter"/>
</dbReference>
<evidence type="ECO:0000256" key="1">
    <source>
        <dbReference type="SAM" id="MobiDB-lite"/>
    </source>
</evidence>
<dbReference type="GO" id="GO:0002116">
    <property type="term" value="C:semaphorin receptor complex"/>
    <property type="evidence" value="ECO:0007669"/>
    <property type="project" value="TreeGrafter"/>
</dbReference>
<reference evidence="2" key="2">
    <citation type="submission" date="2025-09" db="UniProtKB">
        <authorList>
            <consortium name="Ensembl"/>
        </authorList>
    </citation>
    <scope>IDENTIFICATION</scope>
</reference>
<dbReference type="GO" id="GO:0008360">
    <property type="term" value="P:regulation of cell shape"/>
    <property type="evidence" value="ECO:0007669"/>
    <property type="project" value="TreeGrafter"/>
</dbReference>
<organism evidence="2 3">
    <name type="scientific">Naja naja</name>
    <name type="common">Indian cobra</name>
    <dbReference type="NCBI Taxonomy" id="35670"/>
    <lineage>
        <taxon>Eukaryota</taxon>
        <taxon>Metazoa</taxon>
        <taxon>Chordata</taxon>
        <taxon>Craniata</taxon>
        <taxon>Vertebrata</taxon>
        <taxon>Euteleostomi</taxon>
        <taxon>Lepidosauria</taxon>
        <taxon>Squamata</taxon>
        <taxon>Bifurcata</taxon>
        <taxon>Unidentata</taxon>
        <taxon>Episquamata</taxon>
        <taxon>Toxicofera</taxon>
        <taxon>Serpentes</taxon>
        <taxon>Colubroidea</taxon>
        <taxon>Elapidae</taxon>
        <taxon>Elapinae</taxon>
        <taxon>Naja</taxon>
    </lineage>
</organism>
<proteinExistence type="predicted"/>
<dbReference type="Proteomes" id="UP000694559">
    <property type="component" value="Unplaced"/>
</dbReference>
<dbReference type="AlphaFoldDB" id="A0A8C6VDZ5"/>
<dbReference type="PANTHER" id="PTHR22625">
    <property type="entry name" value="PLEXIN"/>
    <property type="match status" value="1"/>
</dbReference>
<feature type="region of interest" description="Disordered" evidence="1">
    <location>
        <begin position="50"/>
        <end position="70"/>
    </location>
</feature>
<dbReference type="GO" id="GO:0005886">
    <property type="term" value="C:plasma membrane"/>
    <property type="evidence" value="ECO:0007669"/>
    <property type="project" value="TreeGrafter"/>
</dbReference>
<dbReference type="GeneTree" id="ENSGT01120000272387"/>
<dbReference type="PANTHER" id="PTHR22625:SF36">
    <property type="entry name" value="PLEXIN-B1"/>
    <property type="match status" value="1"/>
</dbReference>
<name>A0A8C6VDZ5_NAJNA</name>
<evidence type="ECO:0000313" key="3">
    <source>
        <dbReference type="Proteomes" id="UP000694559"/>
    </source>
</evidence>
<dbReference type="Ensembl" id="ENSNNAT00000003706.1">
    <property type="protein sequence ID" value="ENSNNAP00000003531.1"/>
    <property type="gene ID" value="ENSNNAG00000002416.1"/>
</dbReference>
<accession>A0A8C6VDZ5</accession>
<dbReference type="GO" id="GO:0030334">
    <property type="term" value="P:regulation of cell migration"/>
    <property type="evidence" value="ECO:0007669"/>
    <property type="project" value="TreeGrafter"/>
</dbReference>
<sequence length="103" mass="11517">MVCRVTFHKGSLFLQGENLDLAISKDEVKAMIGVGVCSVKTLTKNHLYCEPPTEQPAPQHRAKREGTDSLPEFTVRNNLGQRSSTLATLRWEDFNSQNSTPRS</sequence>
<keyword evidence="3" id="KW-1185">Reference proteome</keyword>
<dbReference type="GO" id="GO:0017154">
    <property type="term" value="F:semaphorin receptor activity"/>
    <property type="evidence" value="ECO:0007669"/>
    <property type="project" value="InterPro"/>
</dbReference>
<dbReference type="InterPro" id="IPR031148">
    <property type="entry name" value="Plexin"/>
</dbReference>
<protein>
    <submittedName>
        <fullName evidence="2">Uncharacterized protein</fullName>
    </submittedName>
</protein>
<reference evidence="2" key="1">
    <citation type="submission" date="2025-08" db="UniProtKB">
        <authorList>
            <consortium name="Ensembl"/>
        </authorList>
    </citation>
    <scope>IDENTIFICATION</scope>
</reference>
<dbReference type="GO" id="GO:0007162">
    <property type="term" value="P:negative regulation of cell adhesion"/>
    <property type="evidence" value="ECO:0007669"/>
    <property type="project" value="TreeGrafter"/>
</dbReference>
<evidence type="ECO:0000313" key="2">
    <source>
        <dbReference type="Ensembl" id="ENSNNAP00000003531.1"/>
    </source>
</evidence>